<feature type="transmembrane region" description="Helical" evidence="6">
    <location>
        <begin position="669"/>
        <end position="688"/>
    </location>
</feature>
<sequence length="756" mass="80342">MTSPETRRGLWLWLLGATLLLALAWLRWPGQWLQTDIMTLLPRDQDLYWQQRAEAQQASAYERRLLLWVKDTDPQRADDHAQRFLESAMAALDNAGFETRDVLSAEQQRWQATARALTPWRFALLTGGDQQRLAQDPAGLLTDYRHFLYSPLGGAGLVQLRQDPAGSFRRFLSAAAPASPGGDGAALAVLELSPAGIALNRLEPLYPLYRSLREEARAQGLQMRASGAPLYTAYGIHSARGEISSIGFASLALLAVLLWLALRSARALLLTLLCVSSGLTAGILVSVSLLGQVHLLALVFSATLIGIAADYALHYLAHSLAPGWQRQRPLARVGRALGLGALSSVLAFGALALLPFPGLRQIGLLMASGLAVSFATVCLLFPALYRPREGRNLPPWCRRPLPSARSSRVILAMAALLCLPGLLLLQPGDDVRSFYAAPASLEADREALSQLAPAGADSRYVLLLGPDTESLLQAEEALRTALDTPLQGISQFIPSRQQQQSNLALWQAPAVRTALTKHLEQLGMKAPDRQQVLASLQAPGAALTPDALPPKTLPTGGAGLLGCNGGQCASVLIPAGELAPSDLEQIRQFAGASLVDPVARVNGLLGHYRHLLSALLPAAAVLVAIVLGPMLGWRRALWAVGLPACACLFGLGLLGYLTALGASAGSFNLAHLLGLMLVLGVGLDYGVFRNASAADHQGATTLAVSLSALTSLLAFGMLALSRTPFIASFGLSIALGLLAAWGLSWLNPGDRPPPRP</sequence>
<accession>A0A5C8ZT13</accession>
<dbReference type="InterPro" id="IPR050545">
    <property type="entry name" value="Mycobact_MmpL"/>
</dbReference>
<dbReference type="Proteomes" id="UP000321933">
    <property type="component" value="Unassembled WGS sequence"/>
</dbReference>
<dbReference type="Pfam" id="PF03176">
    <property type="entry name" value="MMPL"/>
    <property type="match status" value="1"/>
</dbReference>
<feature type="transmembrane region" description="Helical" evidence="6">
    <location>
        <begin position="362"/>
        <end position="385"/>
    </location>
</feature>
<keyword evidence="9" id="KW-1185">Reference proteome</keyword>
<keyword evidence="5 6" id="KW-0472">Membrane</keyword>
<comment type="subcellular location">
    <subcellularLocation>
        <location evidence="1">Cell membrane</location>
        <topology evidence="1">Multi-pass membrane protein</topology>
    </subcellularLocation>
</comment>
<keyword evidence="2" id="KW-1003">Cell membrane</keyword>
<protein>
    <submittedName>
        <fullName evidence="8">MMPL family transporter</fullName>
    </submittedName>
</protein>
<evidence type="ECO:0000256" key="1">
    <source>
        <dbReference type="ARBA" id="ARBA00004651"/>
    </source>
</evidence>
<keyword evidence="4 6" id="KW-1133">Transmembrane helix</keyword>
<feature type="transmembrane region" description="Helical" evidence="6">
    <location>
        <begin position="269"/>
        <end position="289"/>
    </location>
</feature>
<evidence type="ECO:0000256" key="2">
    <source>
        <dbReference type="ARBA" id="ARBA00022475"/>
    </source>
</evidence>
<evidence type="ECO:0000313" key="9">
    <source>
        <dbReference type="Proteomes" id="UP000321933"/>
    </source>
</evidence>
<feature type="transmembrane region" description="Helical" evidence="6">
    <location>
        <begin position="700"/>
        <end position="720"/>
    </location>
</feature>
<dbReference type="InterPro" id="IPR004869">
    <property type="entry name" value="MMPL_dom"/>
</dbReference>
<feature type="transmembrane region" description="Helical" evidence="6">
    <location>
        <begin position="611"/>
        <end position="629"/>
    </location>
</feature>
<feature type="transmembrane region" description="Helical" evidence="6">
    <location>
        <begin position="243"/>
        <end position="262"/>
    </location>
</feature>
<dbReference type="EMBL" id="VRYZ01000006">
    <property type="protein sequence ID" value="TXS90451.1"/>
    <property type="molecule type" value="Genomic_DNA"/>
</dbReference>
<dbReference type="PANTHER" id="PTHR33406">
    <property type="entry name" value="MEMBRANE PROTEIN MJ1562-RELATED"/>
    <property type="match status" value="1"/>
</dbReference>
<comment type="caution">
    <text evidence="8">The sequence shown here is derived from an EMBL/GenBank/DDBJ whole genome shotgun (WGS) entry which is preliminary data.</text>
</comment>
<evidence type="ECO:0000256" key="5">
    <source>
        <dbReference type="ARBA" id="ARBA00023136"/>
    </source>
</evidence>
<feature type="transmembrane region" description="Helical" evidence="6">
    <location>
        <begin position="726"/>
        <end position="746"/>
    </location>
</feature>
<feature type="transmembrane region" description="Helical" evidence="6">
    <location>
        <begin position="295"/>
        <end position="316"/>
    </location>
</feature>
<evidence type="ECO:0000256" key="4">
    <source>
        <dbReference type="ARBA" id="ARBA00022989"/>
    </source>
</evidence>
<evidence type="ECO:0000313" key="8">
    <source>
        <dbReference type="EMBL" id="TXS90451.1"/>
    </source>
</evidence>
<gene>
    <name evidence="8" type="ORF">FVW59_14005</name>
</gene>
<dbReference type="RefSeq" id="WP_148064977.1">
    <property type="nucleotide sequence ID" value="NZ_VRYZ01000006.1"/>
</dbReference>
<evidence type="ECO:0000256" key="6">
    <source>
        <dbReference type="SAM" id="Phobius"/>
    </source>
</evidence>
<dbReference type="Gene3D" id="1.20.1640.10">
    <property type="entry name" value="Multidrug efflux transporter AcrB transmembrane domain"/>
    <property type="match status" value="1"/>
</dbReference>
<feature type="transmembrane region" description="Helical" evidence="6">
    <location>
        <begin position="636"/>
        <end position="657"/>
    </location>
</feature>
<keyword evidence="3 6" id="KW-0812">Transmembrane</keyword>
<evidence type="ECO:0000256" key="3">
    <source>
        <dbReference type="ARBA" id="ARBA00022692"/>
    </source>
</evidence>
<dbReference type="PANTHER" id="PTHR33406:SF13">
    <property type="entry name" value="MEMBRANE PROTEIN YDFJ"/>
    <property type="match status" value="1"/>
</dbReference>
<evidence type="ECO:0000259" key="7">
    <source>
        <dbReference type="Pfam" id="PF03176"/>
    </source>
</evidence>
<feature type="transmembrane region" description="Helical" evidence="6">
    <location>
        <begin position="336"/>
        <end position="356"/>
    </location>
</feature>
<dbReference type="OrthoDB" id="9780358at2"/>
<dbReference type="AlphaFoldDB" id="A0A5C8ZT13"/>
<name>A0A5C8ZT13_9GAMM</name>
<dbReference type="GO" id="GO:0005886">
    <property type="term" value="C:plasma membrane"/>
    <property type="evidence" value="ECO:0007669"/>
    <property type="project" value="UniProtKB-SubCell"/>
</dbReference>
<proteinExistence type="predicted"/>
<organism evidence="8 9">
    <name type="scientific">Parahaliea aestuarii</name>
    <dbReference type="NCBI Taxonomy" id="1852021"/>
    <lineage>
        <taxon>Bacteria</taxon>
        <taxon>Pseudomonadati</taxon>
        <taxon>Pseudomonadota</taxon>
        <taxon>Gammaproteobacteria</taxon>
        <taxon>Cellvibrionales</taxon>
        <taxon>Halieaceae</taxon>
        <taxon>Parahaliea</taxon>
    </lineage>
</organism>
<reference evidence="8 9" key="1">
    <citation type="submission" date="2019-08" db="EMBL/GenBank/DDBJ databases">
        <title>Parahaliea maris sp. nov., isolated from the surface seawater.</title>
        <authorList>
            <person name="Liu Y."/>
        </authorList>
    </citation>
    <scope>NUCLEOTIDE SEQUENCE [LARGE SCALE GENOMIC DNA]</scope>
    <source>
        <strain evidence="8 9">S2-26</strain>
    </source>
</reference>
<dbReference type="SUPFAM" id="SSF82866">
    <property type="entry name" value="Multidrug efflux transporter AcrB transmembrane domain"/>
    <property type="match status" value="2"/>
</dbReference>
<feature type="domain" description="Membrane transport protein MMPL" evidence="7">
    <location>
        <begin position="214"/>
        <end position="385"/>
    </location>
</feature>